<sequence length="296" mass="31842">MKPGRFRHFLAIDWSGAAGERHKGIAMALADAGGGPPVLVDPPKRGWSRSEILALLRDDLPPETLVGMDLGIALPHADCGAYFPESDVLLPDAPALWALIDDICEADEHLAASAFTDHCDYAPYFRRHGGRQGEHFGCDGAAHGRGRFRVTEHAQSRQGCKPYSNFNLVGAAQVGKSSLTGMRMLNRLRGRLPVWPIDPLPTQGSVVVEIYTTLAAMEAGRSAGRAKMRNVAELNDALAALGSPIVKGDGAIDDHSSDALLTAAWLRVVAHEPQRWAPQGLTPQVARTEGWTFGAF</sequence>
<dbReference type="AlphaFoldDB" id="A0A844YFN6"/>
<evidence type="ECO:0008006" key="3">
    <source>
        <dbReference type="Google" id="ProtNLM"/>
    </source>
</evidence>
<protein>
    <recommendedName>
        <fullName evidence="3">DUF429 domain-containing protein</fullName>
    </recommendedName>
</protein>
<gene>
    <name evidence="1" type="ORF">GRI48_04885</name>
</gene>
<organism evidence="1 2">
    <name type="scientific">Qipengyuania oceanensis</name>
    <dbReference type="NCBI Taxonomy" id="1463597"/>
    <lineage>
        <taxon>Bacteria</taxon>
        <taxon>Pseudomonadati</taxon>
        <taxon>Pseudomonadota</taxon>
        <taxon>Alphaproteobacteria</taxon>
        <taxon>Sphingomonadales</taxon>
        <taxon>Erythrobacteraceae</taxon>
        <taxon>Qipengyuania</taxon>
    </lineage>
</organism>
<dbReference type="OrthoDB" id="7388866at2"/>
<dbReference type="RefSeq" id="WP_160672216.1">
    <property type="nucleotide sequence ID" value="NZ_WTYN01000001.1"/>
</dbReference>
<reference evidence="1 2" key="1">
    <citation type="submission" date="2019-12" db="EMBL/GenBank/DDBJ databases">
        <title>Genomic-based taxomic classification of the family Erythrobacteraceae.</title>
        <authorList>
            <person name="Xu L."/>
        </authorList>
    </citation>
    <scope>NUCLEOTIDE SEQUENCE [LARGE SCALE GENOMIC DNA]</scope>
    <source>
        <strain evidence="1 2">MCCC 1A09965</strain>
    </source>
</reference>
<dbReference type="Proteomes" id="UP000445582">
    <property type="component" value="Unassembled WGS sequence"/>
</dbReference>
<evidence type="ECO:0000313" key="1">
    <source>
        <dbReference type="EMBL" id="MXO62345.1"/>
    </source>
</evidence>
<comment type="caution">
    <text evidence="1">The sequence shown here is derived from an EMBL/GenBank/DDBJ whole genome shotgun (WGS) entry which is preliminary data.</text>
</comment>
<evidence type="ECO:0000313" key="2">
    <source>
        <dbReference type="Proteomes" id="UP000445582"/>
    </source>
</evidence>
<name>A0A844YFN6_9SPHN</name>
<proteinExistence type="predicted"/>
<accession>A0A844YFN6</accession>
<dbReference type="EMBL" id="WTYN01000001">
    <property type="protein sequence ID" value="MXO62345.1"/>
    <property type="molecule type" value="Genomic_DNA"/>
</dbReference>
<keyword evidence="2" id="KW-1185">Reference proteome</keyword>